<dbReference type="RefSeq" id="WP_209861316.1">
    <property type="nucleotide sequence ID" value="NZ_JAGGLD010000002.1"/>
</dbReference>
<sequence length="215" mass="24834">MSKRFRVSIMILMVGFLLSLFTSSLVPEFISLCIPTAFALGPIYLLSREKKDHNTQKSLDSNPQLIDLDTRIQKEDARSPQEHDPFWGPFLEYTYVIQETIISEGQKNMLDNEIVDKVLSLLSRITRLIPQLKELNDSGVNHNIQRLVFKDLNGAINPFLKLSGEGKRLNRRLLLDGIKDINSKLSIYVETIEQKDLIELQTRMDLIQQRYRSTD</sequence>
<name>A0ABS4JGK3_9BACL</name>
<comment type="caution">
    <text evidence="1">The sequence shown here is derived from an EMBL/GenBank/DDBJ whole genome shotgun (WGS) entry which is preliminary data.</text>
</comment>
<proteinExistence type="predicted"/>
<organism evidence="1 2">
    <name type="scientific">Paenibacillus shirakamiensis</name>
    <dbReference type="NCBI Taxonomy" id="1265935"/>
    <lineage>
        <taxon>Bacteria</taxon>
        <taxon>Bacillati</taxon>
        <taxon>Bacillota</taxon>
        <taxon>Bacilli</taxon>
        <taxon>Bacillales</taxon>
        <taxon>Paenibacillaceae</taxon>
        <taxon>Paenibacillus</taxon>
    </lineage>
</organism>
<accession>A0ABS4JGK3</accession>
<evidence type="ECO:0000313" key="2">
    <source>
        <dbReference type="Proteomes" id="UP001519288"/>
    </source>
</evidence>
<evidence type="ECO:0000313" key="1">
    <source>
        <dbReference type="EMBL" id="MBP2000837.1"/>
    </source>
</evidence>
<dbReference type="Proteomes" id="UP001519288">
    <property type="component" value="Unassembled WGS sequence"/>
</dbReference>
<gene>
    <name evidence="1" type="ORF">J2Z69_001868</name>
</gene>
<dbReference type="EMBL" id="JAGGLD010000002">
    <property type="protein sequence ID" value="MBP2000837.1"/>
    <property type="molecule type" value="Genomic_DNA"/>
</dbReference>
<keyword evidence="2" id="KW-1185">Reference proteome</keyword>
<reference evidence="1 2" key="1">
    <citation type="submission" date="2021-03" db="EMBL/GenBank/DDBJ databases">
        <title>Genomic Encyclopedia of Type Strains, Phase IV (KMG-IV): sequencing the most valuable type-strain genomes for metagenomic binning, comparative biology and taxonomic classification.</title>
        <authorList>
            <person name="Goeker M."/>
        </authorList>
    </citation>
    <scope>NUCLEOTIDE SEQUENCE [LARGE SCALE GENOMIC DNA]</scope>
    <source>
        <strain evidence="1 2">DSM 26806</strain>
    </source>
</reference>
<protein>
    <submittedName>
        <fullName evidence="1">Uncharacterized protein</fullName>
    </submittedName>
</protein>